<dbReference type="Proteomes" id="UP000185753">
    <property type="component" value="Unassembled WGS sequence"/>
</dbReference>
<keyword evidence="1" id="KW-0489">Methyltransferase</keyword>
<dbReference type="SUPFAM" id="SSF53335">
    <property type="entry name" value="S-adenosyl-L-methionine-dependent methyltransferases"/>
    <property type="match status" value="1"/>
</dbReference>
<organism evidence="1 2">
    <name type="scientific">Acinetobacter gandensis</name>
    <dbReference type="NCBI Taxonomy" id="1443941"/>
    <lineage>
        <taxon>Bacteria</taxon>
        <taxon>Pseudomonadati</taxon>
        <taxon>Pseudomonadota</taxon>
        <taxon>Gammaproteobacteria</taxon>
        <taxon>Moraxellales</taxon>
        <taxon>Moraxellaceae</taxon>
        <taxon>Acinetobacter</taxon>
    </lineage>
</organism>
<dbReference type="CDD" id="cd02440">
    <property type="entry name" value="AdoMet_MTases"/>
    <property type="match status" value="1"/>
</dbReference>
<evidence type="ECO:0000313" key="1">
    <source>
        <dbReference type="EMBL" id="OBX30053.1"/>
    </source>
</evidence>
<dbReference type="Gene3D" id="3.40.50.150">
    <property type="entry name" value="Vaccinia Virus protein VP39"/>
    <property type="match status" value="1"/>
</dbReference>
<dbReference type="RefSeq" id="WP_067761516.1">
    <property type="nucleotide sequence ID" value="NZ_CP183909.1"/>
</dbReference>
<evidence type="ECO:0000313" key="2">
    <source>
        <dbReference type="Proteomes" id="UP000185753"/>
    </source>
</evidence>
<proteinExistence type="predicted"/>
<dbReference type="InterPro" id="IPR029063">
    <property type="entry name" value="SAM-dependent_MTases_sf"/>
</dbReference>
<reference evidence="2" key="1">
    <citation type="submission" date="2016-06" db="EMBL/GenBank/DDBJ databases">
        <authorList>
            <person name="Radolfova-Krizova L."/>
            <person name="Nemec A."/>
        </authorList>
    </citation>
    <scope>NUCLEOTIDE SEQUENCE [LARGE SCALE GENOMIC DNA]</scope>
    <source>
        <strain evidence="2">ANC 4275</strain>
    </source>
</reference>
<dbReference type="EMBL" id="LZDS01000001">
    <property type="protein sequence ID" value="OBX30053.1"/>
    <property type="molecule type" value="Genomic_DNA"/>
</dbReference>
<dbReference type="STRING" id="1443941.A9J31_00670"/>
<dbReference type="OrthoDB" id="6710536at2"/>
<keyword evidence="2" id="KW-1185">Reference proteome</keyword>
<accession>A0A1A7RF40</accession>
<keyword evidence="1" id="KW-0808">Transferase</keyword>
<protein>
    <submittedName>
        <fullName evidence="1">Methyltransferase</fullName>
    </submittedName>
</protein>
<comment type="caution">
    <text evidence="1">The sequence shown here is derived from an EMBL/GenBank/DDBJ whole genome shotgun (WGS) entry which is preliminary data.</text>
</comment>
<sequence length="275" mass="30939">MKWLQAIQQKLPQHKYAINSHLLGDEAELAWSNLGYWADATSAYPHACQQLAKHLAQSIQLDSKDALLDLGCGQGASLIFWLEHFQIQNLSAVELQSACVEKIKKNLNSKVKIQTESFLNLKNIYSQPCMDAVLCIDAAYHSDLNSLLLSVFKVLNSKGRFAFHYLMLSDPFLNLNSFQKLKYQSLLKAADVNLKHLNSKQKLTAQIQQSGFEVLNIEDLSAEVLAGFAAYIEQQENASTVSLDQLKIQMTAKLCKKLYEDGLVRYVQISLSKPE</sequence>
<dbReference type="AlphaFoldDB" id="A0A1A7RF40"/>
<dbReference type="Pfam" id="PF02353">
    <property type="entry name" value="CMAS"/>
    <property type="match status" value="1"/>
</dbReference>
<dbReference type="GO" id="GO:0008168">
    <property type="term" value="F:methyltransferase activity"/>
    <property type="evidence" value="ECO:0007669"/>
    <property type="project" value="UniProtKB-KW"/>
</dbReference>
<gene>
    <name evidence="1" type="ORF">A9J31_00670</name>
</gene>
<name>A0A1A7RF40_9GAMM</name>
<dbReference type="GO" id="GO:0032259">
    <property type="term" value="P:methylation"/>
    <property type="evidence" value="ECO:0007669"/>
    <property type="project" value="UniProtKB-KW"/>
</dbReference>